<gene>
    <name evidence="1" type="ORF">EKG35_18435</name>
</gene>
<dbReference type="EMBL" id="RXNR01000086">
    <property type="protein sequence ID" value="RTQ87853.1"/>
    <property type="molecule type" value="Genomic_DNA"/>
</dbReference>
<evidence type="ECO:0000313" key="1">
    <source>
        <dbReference type="EMBL" id="RTQ87853.1"/>
    </source>
</evidence>
<keyword evidence="2" id="KW-1185">Reference proteome</keyword>
<evidence type="ECO:0000313" key="2">
    <source>
        <dbReference type="Proteomes" id="UP000276349"/>
    </source>
</evidence>
<protein>
    <submittedName>
        <fullName evidence="1">Uncharacterized protein</fullName>
    </submittedName>
</protein>
<organism evidence="1 2">
    <name type="scientific">Lysinibacillus telephonicus</name>
    <dbReference type="NCBI Taxonomy" id="1714840"/>
    <lineage>
        <taxon>Bacteria</taxon>
        <taxon>Bacillati</taxon>
        <taxon>Bacillota</taxon>
        <taxon>Bacilli</taxon>
        <taxon>Bacillales</taxon>
        <taxon>Bacillaceae</taxon>
        <taxon>Lysinibacillus</taxon>
    </lineage>
</organism>
<name>A0A431UEY9_9BACI</name>
<accession>A0A431UEY9</accession>
<reference evidence="1 2" key="1">
    <citation type="submission" date="2018-12" db="EMBL/GenBank/DDBJ databases">
        <authorList>
            <person name="Yu L."/>
        </authorList>
    </citation>
    <scope>NUCLEOTIDE SEQUENCE [LARGE SCALE GENOMIC DNA]</scope>
    <source>
        <strain evidence="1 2">S5H2222</strain>
    </source>
</reference>
<proteinExistence type="predicted"/>
<dbReference type="Proteomes" id="UP000276349">
    <property type="component" value="Unassembled WGS sequence"/>
</dbReference>
<comment type="caution">
    <text evidence="1">The sequence shown here is derived from an EMBL/GenBank/DDBJ whole genome shotgun (WGS) entry which is preliminary data.</text>
</comment>
<sequence length="71" mass="8306">MRNRERVIPELLEVLDNFPELSLEQEIIPQVREAMKNGNEPVDQTDVSIEVIAIQHMITKKLMCEFINLEN</sequence>
<dbReference type="AlphaFoldDB" id="A0A431UEY9"/>